<evidence type="ECO:0000256" key="3">
    <source>
        <dbReference type="PROSITE-ProRule" id="PRU00339"/>
    </source>
</evidence>
<keyword evidence="6" id="KW-1185">Reference proteome</keyword>
<evidence type="ECO:0000313" key="5">
    <source>
        <dbReference type="EMBL" id="PON47003.1"/>
    </source>
</evidence>
<dbReference type="PANTHER" id="PTHR45831:SF2">
    <property type="entry name" value="LD24721P"/>
    <property type="match status" value="1"/>
</dbReference>
<dbReference type="InterPro" id="IPR011990">
    <property type="entry name" value="TPR-like_helical_dom_sf"/>
</dbReference>
<dbReference type="Pfam" id="PF07719">
    <property type="entry name" value="TPR_2"/>
    <property type="match status" value="1"/>
</dbReference>
<dbReference type="STRING" id="3476.A0A2P5BE03"/>
<accession>A0A2P5BE03</accession>
<dbReference type="Gene3D" id="1.25.40.10">
    <property type="entry name" value="Tetratricopeptide repeat domain"/>
    <property type="match status" value="1"/>
</dbReference>
<evidence type="ECO:0000313" key="6">
    <source>
        <dbReference type="Proteomes" id="UP000237105"/>
    </source>
</evidence>
<proteinExistence type="predicted"/>
<dbReference type="FunFam" id="1.25.40.10:FF:000330">
    <property type="entry name" value="Tetratricopeptide repeat (TPR)-like superfamily protein"/>
    <property type="match status" value="1"/>
</dbReference>
<dbReference type="EMBL" id="JXTB01000301">
    <property type="protein sequence ID" value="PON47003.1"/>
    <property type="molecule type" value="Genomic_DNA"/>
</dbReference>
<organism evidence="5 6">
    <name type="scientific">Parasponia andersonii</name>
    <name type="common">Sponia andersonii</name>
    <dbReference type="NCBI Taxonomy" id="3476"/>
    <lineage>
        <taxon>Eukaryota</taxon>
        <taxon>Viridiplantae</taxon>
        <taxon>Streptophyta</taxon>
        <taxon>Embryophyta</taxon>
        <taxon>Tracheophyta</taxon>
        <taxon>Spermatophyta</taxon>
        <taxon>Magnoliopsida</taxon>
        <taxon>eudicotyledons</taxon>
        <taxon>Gunneridae</taxon>
        <taxon>Pentapetalae</taxon>
        <taxon>rosids</taxon>
        <taxon>fabids</taxon>
        <taxon>Rosales</taxon>
        <taxon>Cannabaceae</taxon>
        <taxon>Parasponia</taxon>
    </lineage>
</organism>
<dbReference type="GO" id="GO:0016020">
    <property type="term" value="C:membrane"/>
    <property type="evidence" value="ECO:0007669"/>
    <property type="project" value="TreeGrafter"/>
</dbReference>
<feature type="repeat" description="TPR" evidence="3">
    <location>
        <begin position="253"/>
        <end position="287"/>
    </location>
</feature>
<evidence type="ECO:0000256" key="1">
    <source>
        <dbReference type="ARBA" id="ARBA00022737"/>
    </source>
</evidence>
<dbReference type="GO" id="GO:0006620">
    <property type="term" value="P:post-translational protein targeting to endoplasmic reticulum membrane"/>
    <property type="evidence" value="ECO:0007669"/>
    <property type="project" value="TreeGrafter"/>
</dbReference>
<protein>
    <submittedName>
        <fullName evidence="5">N-terminal acetyltransferase A, auxiliary subunit</fullName>
    </submittedName>
</protein>
<dbReference type="InterPro" id="IPR047150">
    <property type="entry name" value="SGT"/>
</dbReference>
<dbReference type="PANTHER" id="PTHR45831">
    <property type="entry name" value="LD24721P"/>
    <property type="match status" value="1"/>
</dbReference>
<feature type="region of interest" description="Disordered" evidence="4">
    <location>
        <begin position="366"/>
        <end position="388"/>
    </location>
</feature>
<feature type="region of interest" description="Disordered" evidence="4">
    <location>
        <begin position="102"/>
        <end position="124"/>
    </location>
</feature>
<keyword evidence="2 3" id="KW-0802">TPR repeat</keyword>
<dbReference type="Pfam" id="PF00515">
    <property type="entry name" value="TPR_1"/>
    <property type="match status" value="1"/>
</dbReference>
<reference evidence="6" key="1">
    <citation type="submission" date="2016-06" db="EMBL/GenBank/DDBJ databases">
        <title>Parallel loss of symbiosis genes in relatives of nitrogen-fixing non-legume Parasponia.</title>
        <authorList>
            <person name="Van Velzen R."/>
            <person name="Holmer R."/>
            <person name="Bu F."/>
            <person name="Rutten L."/>
            <person name="Van Zeijl A."/>
            <person name="Liu W."/>
            <person name="Santuari L."/>
            <person name="Cao Q."/>
            <person name="Sharma T."/>
            <person name="Shen D."/>
            <person name="Roswanjaya Y."/>
            <person name="Wardhani T."/>
            <person name="Kalhor M.S."/>
            <person name="Jansen J."/>
            <person name="Van den Hoogen J."/>
            <person name="Gungor B."/>
            <person name="Hartog M."/>
            <person name="Hontelez J."/>
            <person name="Verver J."/>
            <person name="Yang W.-C."/>
            <person name="Schijlen E."/>
            <person name="Repin R."/>
            <person name="Schilthuizen M."/>
            <person name="Schranz E."/>
            <person name="Heidstra R."/>
            <person name="Miyata K."/>
            <person name="Fedorova E."/>
            <person name="Kohlen W."/>
            <person name="Bisseling T."/>
            <person name="Smit S."/>
            <person name="Geurts R."/>
        </authorList>
    </citation>
    <scope>NUCLEOTIDE SEQUENCE [LARGE SCALE GENOMIC DNA]</scope>
    <source>
        <strain evidence="6">cv. WU1-14</strain>
    </source>
</reference>
<dbReference type="InterPro" id="IPR013105">
    <property type="entry name" value="TPR_2"/>
</dbReference>
<feature type="compositionally biased region" description="Basic and acidic residues" evidence="4">
    <location>
        <begin position="375"/>
        <end position="388"/>
    </location>
</feature>
<dbReference type="GO" id="GO:0072380">
    <property type="term" value="C:TRC complex"/>
    <property type="evidence" value="ECO:0007669"/>
    <property type="project" value="TreeGrafter"/>
</dbReference>
<dbReference type="Proteomes" id="UP000237105">
    <property type="component" value="Unassembled WGS sequence"/>
</dbReference>
<dbReference type="Gene3D" id="1.20.5.420">
    <property type="entry name" value="Immunoglobulin FC, subunit C"/>
    <property type="match status" value="1"/>
</dbReference>
<feature type="repeat" description="TPR" evidence="3">
    <location>
        <begin position="219"/>
        <end position="252"/>
    </location>
</feature>
<dbReference type="InterPro" id="IPR019734">
    <property type="entry name" value="TPR_rpt"/>
</dbReference>
<dbReference type="SMART" id="SM00028">
    <property type="entry name" value="TPR"/>
    <property type="match status" value="3"/>
</dbReference>
<feature type="region of interest" description="Disordered" evidence="4">
    <location>
        <begin position="302"/>
        <end position="344"/>
    </location>
</feature>
<keyword evidence="5" id="KW-0808">Transferase</keyword>
<comment type="caution">
    <text evidence="5">The sequence shown here is derived from an EMBL/GenBank/DDBJ whole genome shotgun (WGS) entry which is preliminary data.</text>
</comment>
<gene>
    <name evidence="5" type="ORF">PanWU01x14_247480</name>
</gene>
<dbReference type="GO" id="GO:0016740">
    <property type="term" value="F:transferase activity"/>
    <property type="evidence" value="ECO:0007669"/>
    <property type="project" value="UniProtKB-KW"/>
</dbReference>
<dbReference type="PROSITE" id="PS50005">
    <property type="entry name" value="TPR"/>
    <property type="match status" value="2"/>
</dbReference>
<dbReference type="SUPFAM" id="SSF48452">
    <property type="entry name" value="TPR-like"/>
    <property type="match status" value="1"/>
</dbReference>
<evidence type="ECO:0000256" key="4">
    <source>
        <dbReference type="SAM" id="MobiDB-lite"/>
    </source>
</evidence>
<dbReference type="OrthoDB" id="2423701at2759"/>
<name>A0A2P5BE03_PARAD</name>
<dbReference type="GO" id="GO:0060090">
    <property type="term" value="F:molecular adaptor activity"/>
    <property type="evidence" value="ECO:0007669"/>
    <property type="project" value="TreeGrafter"/>
</dbReference>
<evidence type="ECO:0000256" key="2">
    <source>
        <dbReference type="ARBA" id="ARBA00022803"/>
    </source>
</evidence>
<dbReference type="AlphaFoldDB" id="A0A2P5BE03"/>
<keyword evidence="1" id="KW-0677">Repeat</keyword>
<feature type="compositionally biased region" description="Basic and acidic residues" evidence="4">
    <location>
        <begin position="302"/>
        <end position="311"/>
    </location>
</feature>
<sequence>MANLKSDSSTSRRIVRAFLDFLSSVEPAPGVDFEGLEVARECLEEVFKLDSFPNDEQTKPDSLVDIFSSLGMNKLQDNKADLHHGSISADVPSSSLTQNCAEENLSEASKSPAEDLTSEPHVSGESKDELFGQFFAALEKVHFFRTMPDGTDDPVGVEKATQLFHDAFTEMERFGCQEYNAKNLAETLKSQGNRAMQLKLYSEAIELYNCAIGLFENNAVYYCNRAAAYTQVHKYTEAVRDCLKSIEIDPNYSKAYSRLGLAYYAQGNYGDAINKGFKKALQLDPSNEAVKENIWMAEQKLREAQRAERDQSASSSSQSNSEHHNQSAGGPRSHGAPLPFTSMPFNTTGLPADFANMFMNMATNAHQGQHAQNRQGDHGNTDRLDDPGIRIGGNINLNFGEQMPEELTGALRSVMEMFSGAAAHENSHDTTTGRSAPPPN</sequence>